<evidence type="ECO:0000256" key="10">
    <source>
        <dbReference type="ARBA" id="ARBA00023136"/>
    </source>
</evidence>
<dbReference type="PANTHER" id="PTHR34559:SF6">
    <property type="entry name" value="CYTOCHROME B-C1 COMPLEX SUBUNIT 8-1, MITOCHONDRIAL"/>
    <property type="match status" value="1"/>
</dbReference>
<dbReference type="EMBL" id="SZYD01000017">
    <property type="protein sequence ID" value="KAD3067756.1"/>
    <property type="molecule type" value="Genomic_DNA"/>
</dbReference>
<evidence type="ECO:0000256" key="8">
    <source>
        <dbReference type="ARBA" id="ARBA00022989"/>
    </source>
</evidence>
<dbReference type="Proteomes" id="UP000326396">
    <property type="component" value="Linkage Group LG7"/>
</dbReference>
<evidence type="ECO:0000256" key="5">
    <source>
        <dbReference type="ARBA" id="ARBA00022692"/>
    </source>
</evidence>
<comment type="subcellular location">
    <subcellularLocation>
        <location evidence="1">Mitochondrion inner membrane</location>
        <topology evidence="1">Single-pass membrane protein</topology>
    </subcellularLocation>
</comment>
<dbReference type="OrthoDB" id="1841852at2759"/>
<evidence type="ECO:0000256" key="6">
    <source>
        <dbReference type="ARBA" id="ARBA00022792"/>
    </source>
</evidence>
<accession>A0A5N6M2E6</accession>
<keyword evidence="10" id="KW-0472">Membrane</keyword>
<keyword evidence="8" id="KW-1133">Transmembrane helix</keyword>
<evidence type="ECO:0000256" key="3">
    <source>
        <dbReference type="ARBA" id="ARBA00022448"/>
    </source>
</evidence>
<evidence type="ECO:0000313" key="12">
    <source>
        <dbReference type="Proteomes" id="UP000326396"/>
    </source>
</evidence>
<keyword evidence="7" id="KW-0249">Electron transport</keyword>
<keyword evidence="6" id="KW-0999">Mitochondrion inner membrane</keyword>
<dbReference type="GO" id="GO:0005743">
    <property type="term" value="C:mitochondrial inner membrane"/>
    <property type="evidence" value="ECO:0007669"/>
    <property type="project" value="UniProtKB-SubCell"/>
</dbReference>
<evidence type="ECO:0000313" key="11">
    <source>
        <dbReference type="EMBL" id="KAD3067756.1"/>
    </source>
</evidence>
<evidence type="ECO:0000256" key="9">
    <source>
        <dbReference type="ARBA" id="ARBA00023128"/>
    </source>
</evidence>
<comment type="caution">
    <text evidence="11">The sequence shown here is derived from an EMBL/GenBank/DDBJ whole genome shotgun (WGS) entry which is preliminary data.</text>
</comment>
<evidence type="ECO:0000256" key="1">
    <source>
        <dbReference type="ARBA" id="ARBA00004434"/>
    </source>
</evidence>
<dbReference type="InterPro" id="IPR036642">
    <property type="entry name" value="Cyt_bc1_su8_sf"/>
</dbReference>
<comment type="similarity">
    <text evidence="2">Belongs to the UQCRQ/QCR8 family.</text>
</comment>
<dbReference type="PANTHER" id="PTHR34559">
    <property type="entry name" value="CYTOCHROME B-C1 COMPLEX SUBUNIT 8"/>
    <property type="match status" value="1"/>
</dbReference>
<gene>
    <name evidence="11" type="ORF">E3N88_35636</name>
</gene>
<keyword evidence="5" id="KW-0812">Transmembrane</keyword>
<evidence type="ECO:0000256" key="2">
    <source>
        <dbReference type="ARBA" id="ARBA00007668"/>
    </source>
</evidence>
<reference evidence="11 12" key="1">
    <citation type="submission" date="2019-05" db="EMBL/GenBank/DDBJ databases">
        <title>Mikania micrantha, genome provides insights into the molecular mechanism of rapid growth.</title>
        <authorList>
            <person name="Liu B."/>
        </authorList>
    </citation>
    <scope>NUCLEOTIDE SEQUENCE [LARGE SCALE GENOMIC DNA]</scope>
    <source>
        <strain evidence="11">NLD-2019</strain>
        <tissue evidence="11">Leaf</tissue>
    </source>
</reference>
<dbReference type="Pfam" id="PF10890">
    <property type="entry name" value="Cyt_b-c1_8"/>
    <property type="match status" value="1"/>
</dbReference>
<keyword evidence="12" id="KW-1185">Reference proteome</keyword>
<keyword evidence="3" id="KW-0813">Transport</keyword>
<evidence type="ECO:0000256" key="7">
    <source>
        <dbReference type="ARBA" id="ARBA00022982"/>
    </source>
</evidence>
<dbReference type="AlphaFoldDB" id="A0A5N6M2E6"/>
<dbReference type="GO" id="GO:0006122">
    <property type="term" value="P:mitochondrial electron transport, ubiquinol to cytochrome c"/>
    <property type="evidence" value="ECO:0007669"/>
    <property type="project" value="InterPro"/>
</dbReference>
<dbReference type="GO" id="GO:0045275">
    <property type="term" value="C:respiratory chain complex III"/>
    <property type="evidence" value="ECO:0007669"/>
    <property type="project" value="InterPro"/>
</dbReference>
<name>A0A5N6M2E6_9ASTR</name>
<dbReference type="Gene3D" id="1.20.5.210">
    <property type="entry name" value="Cytochrome b-c1 complex subunit 8"/>
    <property type="match status" value="1"/>
</dbReference>
<protein>
    <recommendedName>
        <fullName evidence="13">Cytochrome b-c1 complex subunit 8</fullName>
    </recommendedName>
</protein>
<dbReference type="SUPFAM" id="SSF81508">
    <property type="entry name" value="Ubiquinone-binding protein QP-C of cytochrome bc1 complex (Ubiquinol-cytochrome c reductase)"/>
    <property type="match status" value="1"/>
</dbReference>
<keyword evidence="4" id="KW-0679">Respiratory chain</keyword>
<dbReference type="InterPro" id="IPR020101">
    <property type="entry name" value="Cyt_b-c1_8-plants"/>
</dbReference>
<proteinExistence type="inferred from homology"/>
<organism evidence="11 12">
    <name type="scientific">Mikania micrantha</name>
    <name type="common">bitter vine</name>
    <dbReference type="NCBI Taxonomy" id="192012"/>
    <lineage>
        <taxon>Eukaryota</taxon>
        <taxon>Viridiplantae</taxon>
        <taxon>Streptophyta</taxon>
        <taxon>Embryophyta</taxon>
        <taxon>Tracheophyta</taxon>
        <taxon>Spermatophyta</taxon>
        <taxon>Magnoliopsida</taxon>
        <taxon>eudicotyledons</taxon>
        <taxon>Gunneridae</taxon>
        <taxon>Pentapetalae</taxon>
        <taxon>asterids</taxon>
        <taxon>campanulids</taxon>
        <taxon>Asterales</taxon>
        <taxon>Asteraceae</taxon>
        <taxon>Asteroideae</taxon>
        <taxon>Heliantheae alliance</taxon>
        <taxon>Eupatorieae</taxon>
        <taxon>Mikania</taxon>
    </lineage>
</organism>
<keyword evidence="9" id="KW-0496">Mitochondrion</keyword>
<sequence>MGKIPVKVRAVTYALSPFQQKVMTGLWKDFTHKVTHKVTENWISALLLVGPVVGVHTLHYSGYGFHFYLFSRHSVSICTLVEMFQSELLQRFSCFALPTPSEQLDSIHDDPNHVVYGKNVTIGSLELHNPSEQFVTIQQLDLVSDLIGDVVNEDTVRPHSADGNVPFASCRYWNRYGFLYVDGLPMLGQAESKPKFSFKANDRNIISVFSPSKLGSLMSGAAGSIQP</sequence>
<evidence type="ECO:0000256" key="4">
    <source>
        <dbReference type="ARBA" id="ARBA00022660"/>
    </source>
</evidence>
<evidence type="ECO:0008006" key="13">
    <source>
        <dbReference type="Google" id="ProtNLM"/>
    </source>
</evidence>